<protein>
    <submittedName>
        <fullName evidence="1">Uncharacterized protein</fullName>
    </submittedName>
</protein>
<evidence type="ECO:0000313" key="1">
    <source>
        <dbReference type="EMBL" id="KAF1920846.1"/>
    </source>
</evidence>
<evidence type="ECO:0000313" key="2">
    <source>
        <dbReference type="Proteomes" id="UP000800096"/>
    </source>
</evidence>
<proteinExistence type="predicted"/>
<accession>A0A6A5R230</accession>
<reference evidence="1" key="1">
    <citation type="journal article" date="2020" name="Stud. Mycol.">
        <title>101 Dothideomycetes genomes: a test case for predicting lifestyles and emergence of pathogens.</title>
        <authorList>
            <person name="Haridas S."/>
            <person name="Albert R."/>
            <person name="Binder M."/>
            <person name="Bloem J."/>
            <person name="Labutti K."/>
            <person name="Salamov A."/>
            <person name="Andreopoulos B."/>
            <person name="Baker S."/>
            <person name="Barry K."/>
            <person name="Bills G."/>
            <person name="Bluhm B."/>
            <person name="Cannon C."/>
            <person name="Castanera R."/>
            <person name="Culley D."/>
            <person name="Daum C."/>
            <person name="Ezra D."/>
            <person name="Gonzalez J."/>
            <person name="Henrissat B."/>
            <person name="Kuo A."/>
            <person name="Liang C."/>
            <person name="Lipzen A."/>
            <person name="Lutzoni F."/>
            <person name="Magnuson J."/>
            <person name="Mondo S."/>
            <person name="Nolan M."/>
            <person name="Ohm R."/>
            <person name="Pangilinan J."/>
            <person name="Park H.-J."/>
            <person name="Ramirez L."/>
            <person name="Alfaro M."/>
            <person name="Sun H."/>
            <person name="Tritt A."/>
            <person name="Yoshinaga Y."/>
            <person name="Zwiers L.-H."/>
            <person name="Turgeon B."/>
            <person name="Goodwin S."/>
            <person name="Spatafora J."/>
            <person name="Crous P."/>
            <person name="Grigoriev I."/>
        </authorList>
    </citation>
    <scope>NUCLEOTIDE SEQUENCE</scope>
    <source>
        <strain evidence="1">HMLAC05119</strain>
    </source>
</reference>
<dbReference type="AlphaFoldDB" id="A0A6A5R230"/>
<name>A0A6A5R230_AMPQU</name>
<keyword evidence="2" id="KW-1185">Reference proteome</keyword>
<dbReference type="EMBL" id="ML979132">
    <property type="protein sequence ID" value="KAF1920846.1"/>
    <property type="molecule type" value="Genomic_DNA"/>
</dbReference>
<gene>
    <name evidence="1" type="ORF">BDU57DRAFT_509313</name>
</gene>
<dbReference type="Proteomes" id="UP000800096">
    <property type="component" value="Unassembled WGS sequence"/>
</dbReference>
<organism evidence="1 2">
    <name type="scientific">Ampelomyces quisqualis</name>
    <name type="common">Powdery mildew agent</name>
    <dbReference type="NCBI Taxonomy" id="50730"/>
    <lineage>
        <taxon>Eukaryota</taxon>
        <taxon>Fungi</taxon>
        <taxon>Dikarya</taxon>
        <taxon>Ascomycota</taxon>
        <taxon>Pezizomycotina</taxon>
        <taxon>Dothideomycetes</taxon>
        <taxon>Pleosporomycetidae</taxon>
        <taxon>Pleosporales</taxon>
        <taxon>Pleosporineae</taxon>
        <taxon>Phaeosphaeriaceae</taxon>
        <taxon>Ampelomyces</taxon>
    </lineage>
</organism>
<sequence>MTAKVDLPVPRIPINTIEAFGLKSRRMLLYTAGGADVSRGVESALEFTVATFDQYTQMKTAYKDILHVAAVLVIFRKGLGRTSRPTSNASDIPGVPPLLMVALDLFTPRAAEAMEQWNSESWEESENSIVELRSKMSGMLRRIGASKRSRLERKRYGNLARILLSFRVNQWGVQVVPWCDTMTYVDRG</sequence>